<dbReference type="PANTHER" id="PTHR47233:SF3">
    <property type="entry name" value="CHEMOTAXIS PROTEIN CHEV"/>
    <property type="match status" value="1"/>
</dbReference>
<gene>
    <name evidence="6" type="ORF">H8704_12550</name>
</gene>
<dbReference type="Pfam" id="PF01584">
    <property type="entry name" value="CheW"/>
    <property type="match status" value="1"/>
</dbReference>
<dbReference type="SUPFAM" id="SSF50341">
    <property type="entry name" value="CheW-like"/>
    <property type="match status" value="1"/>
</dbReference>
<dbReference type="Proteomes" id="UP000606193">
    <property type="component" value="Unassembled WGS sequence"/>
</dbReference>
<dbReference type="SMART" id="SM00448">
    <property type="entry name" value="REC"/>
    <property type="match status" value="1"/>
</dbReference>
<evidence type="ECO:0000313" key="6">
    <source>
        <dbReference type="EMBL" id="MBC8563441.1"/>
    </source>
</evidence>
<dbReference type="InterPro" id="IPR011006">
    <property type="entry name" value="CheY-like_superfamily"/>
</dbReference>
<dbReference type="Pfam" id="PF00072">
    <property type="entry name" value="Response_reg"/>
    <property type="match status" value="1"/>
</dbReference>
<proteinExistence type="predicted"/>
<dbReference type="Gene3D" id="3.40.50.2300">
    <property type="match status" value="1"/>
</dbReference>
<dbReference type="Gene3D" id="2.30.30.40">
    <property type="entry name" value="SH3 Domains"/>
    <property type="match status" value="1"/>
</dbReference>
<keyword evidence="7" id="KW-1185">Reference proteome</keyword>
<evidence type="ECO:0000256" key="1">
    <source>
        <dbReference type="ARBA" id="ARBA00018672"/>
    </source>
</evidence>
<feature type="domain" description="CheW-like" evidence="5">
    <location>
        <begin position="13"/>
        <end position="153"/>
    </location>
</feature>
<keyword evidence="3" id="KW-0597">Phosphoprotein</keyword>
<dbReference type="PROSITE" id="PS50110">
    <property type="entry name" value="RESPONSE_REGULATORY"/>
    <property type="match status" value="1"/>
</dbReference>
<comment type="function">
    <text evidence="2">May play the central regulatory role in sporulation. It may be an element of the effector pathway responsible for the activation of sporulation genes in response to nutritional stress. Spo0A may act in concert with spo0H (a sigma factor) to control the expression of some genes that are critical to the sporulation process.</text>
</comment>
<dbReference type="Gene3D" id="2.40.50.180">
    <property type="entry name" value="CheA-289, Domain 4"/>
    <property type="match status" value="1"/>
</dbReference>
<dbReference type="SMART" id="SM00260">
    <property type="entry name" value="CheW"/>
    <property type="match status" value="1"/>
</dbReference>
<feature type="domain" description="Response regulatory" evidence="4">
    <location>
        <begin position="174"/>
        <end position="299"/>
    </location>
</feature>
<comment type="caution">
    <text evidence="6">The sequence shown here is derived from an EMBL/GenBank/DDBJ whole genome shotgun (WGS) entry which is preliminary data.</text>
</comment>
<evidence type="ECO:0000256" key="2">
    <source>
        <dbReference type="ARBA" id="ARBA00024867"/>
    </source>
</evidence>
<dbReference type="InterPro" id="IPR002545">
    <property type="entry name" value="CheW-lke_dom"/>
</dbReference>
<feature type="modified residue" description="4-aspartylphosphate" evidence="3">
    <location>
        <position position="232"/>
    </location>
</feature>
<evidence type="ECO:0000259" key="4">
    <source>
        <dbReference type="PROSITE" id="PS50110"/>
    </source>
</evidence>
<dbReference type="EMBL" id="JACRSX010000022">
    <property type="protein sequence ID" value="MBC8563441.1"/>
    <property type="molecule type" value="Genomic_DNA"/>
</dbReference>
<dbReference type="SUPFAM" id="SSF52172">
    <property type="entry name" value="CheY-like"/>
    <property type="match status" value="1"/>
</dbReference>
<sequence>METGILLESGTNELEILEFRVGSNYYGINVAKIREILPYQVPTPIPNADARIEGIFMPRDEIISIVDLSRVMNLPAAQSTAGDMYIVTNFNNLNTAFHVQGVEGIHRVSWGDIIEPDSTINASGMGMATGIVRIEGRLIIILDFEKIVAEINPETGLKISDVEHMTGRSRVDSPILIAEDSPLLGKMLLDCLKRAGFANIDLTNNGKECWDKLSAYQEQGVLDQKVACVITDIEMPQMDGHHLTKLIKSDEQMMHIPVIIFSSLINDEMRKKGESLGADMQLSKPEIGQLVGAIDQVLQIENADGTSV</sequence>
<evidence type="ECO:0000256" key="3">
    <source>
        <dbReference type="PROSITE-ProRule" id="PRU00169"/>
    </source>
</evidence>
<name>A0ABR7N480_9FIRM</name>
<evidence type="ECO:0000313" key="7">
    <source>
        <dbReference type="Proteomes" id="UP000606193"/>
    </source>
</evidence>
<dbReference type="InterPro" id="IPR024181">
    <property type="entry name" value="Chemotax_regulator_CheV"/>
</dbReference>
<reference evidence="6 7" key="1">
    <citation type="submission" date="2020-08" db="EMBL/GenBank/DDBJ databases">
        <title>Genome public.</title>
        <authorList>
            <person name="Liu C."/>
            <person name="Sun Q."/>
        </authorList>
    </citation>
    <scope>NUCLEOTIDE SEQUENCE [LARGE SCALE GENOMIC DNA]</scope>
    <source>
        <strain evidence="6 7">NSJ-37</strain>
    </source>
</reference>
<dbReference type="PROSITE" id="PS50851">
    <property type="entry name" value="CHEW"/>
    <property type="match status" value="1"/>
</dbReference>
<dbReference type="PIRSF" id="PIRSF002867">
    <property type="entry name" value="CheV"/>
    <property type="match status" value="1"/>
</dbReference>
<accession>A0ABR7N480</accession>
<dbReference type="PANTHER" id="PTHR47233">
    <property type="entry name" value="CHEMOTAXIS PROTEIN CHEV"/>
    <property type="match status" value="1"/>
</dbReference>
<protein>
    <recommendedName>
        <fullName evidence="1">Stage 0 sporulation protein A homolog</fullName>
    </recommendedName>
</protein>
<dbReference type="InterPro" id="IPR001789">
    <property type="entry name" value="Sig_transdc_resp-reg_receiver"/>
</dbReference>
<evidence type="ECO:0000259" key="5">
    <source>
        <dbReference type="PROSITE" id="PS50851"/>
    </source>
</evidence>
<organism evidence="6 7">
    <name type="scientific">Jutongia huaianensis</name>
    <dbReference type="NCBI Taxonomy" id="2763668"/>
    <lineage>
        <taxon>Bacteria</taxon>
        <taxon>Bacillati</taxon>
        <taxon>Bacillota</taxon>
        <taxon>Clostridia</taxon>
        <taxon>Lachnospirales</taxon>
        <taxon>Lachnospiraceae</taxon>
        <taxon>Jutongia</taxon>
    </lineage>
</organism>
<dbReference type="InterPro" id="IPR036061">
    <property type="entry name" value="CheW-like_dom_sf"/>
</dbReference>
<dbReference type="RefSeq" id="WP_118678342.1">
    <property type="nucleotide sequence ID" value="NZ_JACRSX010000022.1"/>
</dbReference>